<dbReference type="InterPro" id="IPR028325">
    <property type="entry name" value="VG_K_chnl"/>
</dbReference>
<keyword evidence="2" id="KW-0813">Transport</keyword>
<comment type="subcellular location">
    <subcellularLocation>
        <location evidence="1">Membrane</location>
        <topology evidence="1">Multi-pass membrane protein</topology>
    </subcellularLocation>
</comment>
<keyword evidence="7" id="KW-0630">Potassium</keyword>
<accession>A0A4R2H1V7</accession>
<dbReference type="EMBL" id="BMJO01000010">
    <property type="protein sequence ID" value="GGE70177.1"/>
    <property type="molecule type" value="Genomic_DNA"/>
</dbReference>
<evidence type="ECO:0000313" key="15">
    <source>
        <dbReference type="EMBL" id="TCO18708.1"/>
    </source>
</evidence>
<name>A0A4R2H1V7_9SPHI</name>
<dbReference type="Pfam" id="PF00520">
    <property type="entry name" value="Ion_trans"/>
    <property type="match status" value="1"/>
</dbReference>
<dbReference type="PANTHER" id="PTHR11537">
    <property type="entry name" value="VOLTAGE-GATED POTASSIUM CHANNEL"/>
    <property type="match status" value="1"/>
</dbReference>
<evidence type="ECO:0000256" key="4">
    <source>
        <dbReference type="ARBA" id="ARBA00022692"/>
    </source>
</evidence>
<dbReference type="PRINTS" id="PR00169">
    <property type="entry name" value="KCHANNEL"/>
</dbReference>
<dbReference type="PANTHER" id="PTHR11537:SF254">
    <property type="entry name" value="POTASSIUM VOLTAGE-GATED CHANNEL PROTEIN SHAB"/>
    <property type="match status" value="1"/>
</dbReference>
<reference evidence="14" key="1">
    <citation type="journal article" date="2014" name="Int. J. Syst. Evol. Microbiol.">
        <title>Complete genome of a new Firmicutes species belonging to the dominant human colonic microbiota ('Ruminococcus bicirculans') reveals two chromosomes and a selective capacity to utilize plant glucans.</title>
        <authorList>
            <consortium name="NISC Comparative Sequencing Program"/>
            <person name="Wegmann U."/>
            <person name="Louis P."/>
            <person name="Goesmann A."/>
            <person name="Henrissat B."/>
            <person name="Duncan S.H."/>
            <person name="Flint H.J."/>
        </authorList>
    </citation>
    <scope>NUCLEOTIDE SEQUENCE</scope>
    <source>
        <strain evidence="14">CGMCC 1.15644</strain>
    </source>
</reference>
<feature type="transmembrane region" description="Helical" evidence="12">
    <location>
        <begin position="90"/>
        <end position="123"/>
    </location>
</feature>
<keyword evidence="5" id="KW-0631">Potassium channel</keyword>
<feature type="transmembrane region" description="Helical" evidence="12">
    <location>
        <begin position="35"/>
        <end position="54"/>
    </location>
</feature>
<sequence length="278" mass="31164">MKYEDIKPSNKTDWRFKLHEVIYESNTPAGKAFDIGLLIAIFTSIMVVMLDSVISIHQQYGALFNILEWIFAALFTVEYILRLISVRKPILFVLSPLGIIDLIALLPSYLSIFFIGAQSLLVFRALRLLRVFRIFKLGRFLSEINFLTQALKGSLRKISIFLLTVLTITIILGSIMYLVEKRENGFSNIPESIYWAIVTITTVGYGDISPITPMGKLVASIVMLIGYAIIAVPTGIITHDIAIAARQKKELPESCPNCSREGHDSDALFCKFCGSSLY</sequence>
<dbReference type="Gene3D" id="1.10.287.70">
    <property type="match status" value="1"/>
</dbReference>
<evidence type="ECO:0000313" key="14">
    <source>
        <dbReference type="EMBL" id="GGE70177.1"/>
    </source>
</evidence>
<evidence type="ECO:0000313" key="16">
    <source>
        <dbReference type="Proteomes" id="UP000295684"/>
    </source>
</evidence>
<feature type="transmembrane region" description="Helical" evidence="12">
    <location>
        <begin position="158"/>
        <end position="179"/>
    </location>
</feature>
<keyword evidence="8 12" id="KW-1133">Transmembrane helix</keyword>
<evidence type="ECO:0000256" key="1">
    <source>
        <dbReference type="ARBA" id="ARBA00004141"/>
    </source>
</evidence>
<dbReference type="Gene3D" id="1.20.120.350">
    <property type="entry name" value="Voltage-gated potassium channels. Chain C"/>
    <property type="match status" value="1"/>
</dbReference>
<evidence type="ECO:0000259" key="13">
    <source>
        <dbReference type="Pfam" id="PF00520"/>
    </source>
</evidence>
<dbReference type="RefSeq" id="WP_229676889.1">
    <property type="nucleotide sequence ID" value="NZ_BMJO01000010.1"/>
</dbReference>
<evidence type="ECO:0000256" key="11">
    <source>
        <dbReference type="ARBA" id="ARBA00023303"/>
    </source>
</evidence>
<keyword evidence="9" id="KW-0406">Ion transport</keyword>
<evidence type="ECO:0000313" key="17">
    <source>
        <dbReference type="Proteomes" id="UP000622648"/>
    </source>
</evidence>
<feature type="transmembrane region" description="Helical" evidence="12">
    <location>
        <begin position="66"/>
        <end position="84"/>
    </location>
</feature>
<dbReference type="AlphaFoldDB" id="A0A4R2H1V7"/>
<keyword evidence="6" id="KW-0851">Voltage-gated channel</keyword>
<feature type="transmembrane region" description="Helical" evidence="12">
    <location>
        <begin position="217"/>
        <end position="238"/>
    </location>
</feature>
<evidence type="ECO:0000256" key="5">
    <source>
        <dbReference type="ARBA" id="ARBA00022826"/>
    </source>
</evidence>
<reference evidence="14" key="4">
    <citation type="submission" date="2024-05" db="EMBL/GenBank/DDBJ databases">
        <authorList>
            <person name="Sun Q."/>
            <person name="Zhou Y."/>
        </authorList>
    </citation>
    <scope>NUCLEOTIDE SEQUENCE</scope>
    <source>
        <strain evidence="14">CGMCC 1.15644</strain>
    </source>
</reference>
<gene>
    <name evidence="15" type="ORF">EV200_11145</name>
    <name evidence="14" type="ORF">GCM10011413_41050</name>
</gene>
<keyword evidence="17" id="KW-1185">Reference proteome</keyword>
<proteinExistence type="predicted"/>
<dbReference type="Proteomes" id="UP000295684">
    <property type="component" value="Unassembled WGS sequence"/>
</dbReference>
<dbReference type="InterPro" id="IPR027359">
    <property type="entry name" value="Volt_channel_dom_sf"/>
</dbReference>
<dbReference type="EMBL" id="SLWO01000011">
    <property type="protein sequence ID" value="TCO18708.1"/>
    <property type="molecule type" value="Genomic_DNA"/>
</dbReference>
<dbReference type="GO" id="GO:0001508">
    <property type="term" value="P:action potential"/>
    <property type="evidence" value="ECO:0007669"/>
    <property type="project" value="TreeGrafter"/>
</dbReference>
<evidence type="ECO:0000256" key="7">
    <source>
        <dbReference type="ARBA" id="ARBA00022958"/>
    </source>
</evidence>
<evidence type="ECO:0000256" key="8">
    <source>
        <dbReference type="ARBA" id="ARBA00022989"/>
    </source>
</evidence>
<organism evidence="15 16">
    <name type="scientific">Pedobacter psychrotolerans</name>
    <dbReference type="NCBI Taxonomy" id="1843235"/>
    <lineage>
        <taxon>Bacteria</taxon>
        <taxon>Pseudomonadati</taxon>
        <taxon>Bacteroidota</taxon>
        <taxon>Sphingobacteriia</taxon>
        <taxon>Sphingobacteriales</taxon>
        <taxon>Sphingobacteriaceae</taxon>
        <taxon>Pedobacter</taxon>
    </lineage>
</organism>
<evidence type="ECO:0000256" key="6">
    <source>
        <dbReference type="ARBA" id="ARBA00022882"/>
    </source>
</evidence>
<dbReference type="GO" id="GO:0008076">
    <property type="term" value="C:voltage-gated potassium channel complex"/>
    <property type="evidence" value="ECO:0007669"/>
    <property type="project" value="InterPro"/>
</dbReference>
<keyword evidence="4 12" id="KW-0812">Transmembrane</keyword>
<reference evidence="17" key="2">
    <citation type="journal article" date="2019" name="Int. J. Syst. Evol. Microbiol.">
        <title>The Global Catalogue of Microorganisms (GCM) 10K type strain sequencing project: providing services to taxonomists for standard genome sequencing and annotation.</title>
        <authorList>
            <consortium name="The Broad Institute Genomics Platform"/>
            <consortium name="The Broad Institute Genome Sequencing Center for Infectious Disease"/>
            <person name="Wu L."/>
            <person name="Ma J."/>
        </authorList>
    </citation>
    <scope>NUCLEOTIDE SEQUENCE [LARGE SCALE GENOMIC DNA]</scope>
    <source>
        <strain evidence="17">CGMCC 1.15644</strain>
    </source>
</reference>
<dbReference type="InterPro" id="IPR005821">
    <property type="entry name" value="Ion_trans_dom"/>
</dbReference>
<evidence type="ECO:0000256" key="3">
    <source>
        <dbReference type="ARBA" id="ARBA00022538"/>
    </source>
</evidence>
<dbReference type="Proteomes" id="UP000622648">
    <property type="component" value="Unassembled WGS sequence"/>
</dbReference>
<protein>
    <submittedName>
        <fullName evidence="14">Ion transporter</fullName>
    </submittedName>
    <submittedName>
        <fullName evidence="15">Voltage-gated potassium channel</fullName>
    </submittedName>
</protein>
<dbReference type="SUPFAM" id="SSF81324">
    <property type="entry name" value="Voltage-gated potassium channels"/>
    <property type="match status" value="1"/>
</dbReference>
<reference evidence="15 16" key="3">
    <citation type="submission" date="2019-03" db="EMBL/GenBank/DDBJ databases">
        <title>Genomic Encyclopedia of Type Strains, Phase IV (KMG-IV): sequencing the most valuable type-strain genomes for metagenomic binning, comparative biology and taxonomic classification.</title>
        <authorList>
            <person name="Goeker M."/>
        </authorList>
    </citation>
    <scope>NUCLEOTIDE SEQUENCE [LARGE SCALE GENOMIC DNA]</scope>
    <source>
        <strain evidence="15 16">DSM 103236</strain>
    </source>
</reference>
<evidence type="ECO:0000256" key="10">
    <source>
        <dbReference type="ARBA" id="ARBA00023136"/>
    </source>
</evidence>
<keyword evidence="3" id="KW-0633">Potassium transport</keyword>
<comment type="caution">
    <text evidence="15">The sequence shown here is derived from an EMBL/GenBank/DDBJ whole genome shotgun (WGS) entry which is preliminary data.</text>
</comment>
<evidence type="ECO:0000256" key="9">
    <source>
        <dbReference type="ARBA" id="ARBA00023065"/>
    </source>
</evidence>
<feature type="domain" description="Ion transport" evidence="13">
    <location>
        <begin position="31"/>
        <end position="247"/>
    </location>
</feature>
<keyword evidence="11 15" id="KW-0407">Ion channel</keyword>
<evidence type="ECO:0000256" key="2">
    <source>
        <dbReference type="ARBA" id="ARBA00022448"/>
    </source>
</evidence>
<evidence type="ECO:0000256" key="12">
    <source>
        <dbReference type="SAM" id="Phobius"/>
    </source>
</evidence>
<keyword evidence="10 12" id="KW-0472">Membrane</keyword>
<dbReference type="GO" id="GO:0005249">
    <property type="term" value="F:voltage-gated potassium channel activity"/>
    <property type="evidence" value="ECO:0007669"/>
    <property type="project" value="InterPro"/>
</dbReference>